<dbReference type="Pfam" id="PF04024">
    <property type="entry name" value="PspC"/>
    <property type="match status" value="1"/>
</dbReference>
<evidence type="ECO:0000256" key="6">
    <source>
        <dbReference type="SAM" id="Phobius"/>
    </source>
</evidence>
<comment type="caution">
    <text evidence="8">The sequence shown here is derived from an EMBL/GenBank/DDBJ whole genome shotgun (WGS) entry which is preliminary data.</text>
</comment>
<keyword evidence="9" id="KW-1185">Reference proteome</keyword>
<accession>A0ABW2INP5</accession>
<evidence type="ECO:0000313" key="8">
    <source>
        <dbReference type="EMBL" id="MFC7292547.1"/>
    </source>
</evidence>
<evidence type="ECO:0000313" key="9">
    <source>
        <dbReference type="Proteomes" id="UP001596492"/>
    </source>
</evidence>
<comment type="subcellular location">
    <subcellularLocation>
        <location evidence="1">Cell membrane</location>
        <topology evidence="1">Single-pass membrane protein</topology>
    </subcellularLocation>
</comment>
<dbReference type="InterPro" id="IPR007168">
    <property type="entry name" value="Phageshock_PspC_N"/>
</dbReference>
<organism evidence="8 9">
    <name type="scientific">Hirschia litorea</name>
    <dbReference type="NCBI Taxonomy" id="1199156"/>
    <lineage>
        <taxon>Bacteria</taxon>
        <taxon>Pseudomonadati</taxon>
        <taxon>Pseudomonadota</taxon>
        <taxon>Alphaproteobacteria</taxon>
        <taxon>Hyphomonadales</taxon>
        <taxon>Hyphomonadaceae</taxon>
        <taxon>Hirschia</taxon>
    </lineage>
</organism>
<reference evidence="9" key="1">
    <citation type="journal article" date="2019" name="Int. J. Syst. Evol. Microbiol.">
        <title>The Global Catalogue of Microorganisms (GCM) 10K type strain sequencing project: providing services to taxonomists for standard genome sequencing and annotation.</title>
        <authorList>
            <consortium name="The Broad Institute Genomics Platform"/>
            <consortium name="The Broad Institute Genome Sequencing Center for Infectious Disease"/>
            <person name="Wu L."/>
            <person name="Ma J."/>
        </authorList>
    </citation>
    <scope>NUCLEOTIDE SEQUENCE [LARGE SCALE GENOMIC DNA]</scope>
    <source>
        <strain evidence="9">CCUG 51308</strain>
    </source>
</reference>
<feature type="transmembrane region" description="Helical" evidence="6">
    <location>
        <begin position="42"/>
        <end position="67"/>
    </location>
</feature>
<dbReference type="PANTHER" id="PTHR33885">
    <property type="entry name" value="PHAGE SHOCK PROTEIN C"/>
    <property type="match status" value="1"/>
</dbReference>
<dbReference type="PANTHER" id="PTHR33885:SF3">
    <property type="entry name" value="PHAGE SHOCK PROTEIN C"/>
    <property type="match status" value="1"/>
</dbReference>
<proteinExistence type="predicted"/>
<evidence type="ECO:0000256" key="5">
    <source>
        <dbReference type="ARBA" id="ARBA00023136"/>
    </source>
</evidence>
<dbReference type="Proteomes" id="UP001596492">
    <property type="component" value="Unassembled WGS sequence"/>
</dbReference>
<evidence type="ECO:0000256" key="1">
    <source>
        <dbReference type="ARBA" id="ARBA00004162"/>
    </source>
</evidence>
<keyword evidence="2" id="KW-1003">Cell membrane</keyword>
<dbReference type="InterPro" id="IPR014320">
    <property type="entry name" value="Phageshock_PspC"/>
</dbReference>
<dbReference type="InterPro" id="IPR052027">
    <property type="entry name" value="PspC"/>
</dbReference>
<protein>
    <submittedName>
        <fullName evidence="8">Envelope stress response membrane protein PspC</fullName>
    </submittedName>
</protein>
<keyword evidence="5 6" id="KW-0472">Membrane</keyword>
<evidence type="ECO:0000259" key="7">
    <source>
        <dbReference type="Pfam" id="PF04024"/>
    </source>
</evidence>
<evidence type="ECO:0000256" key="2">
    <source>
        <dbReference type="ARBA" id="ARBA00022475"/>
    </source>
</evidence>
<evidence type="ECO:0000256" key="4">
    <source>
        <dbReference type="ARBA" id="ARBA00022989"/>
    </source>
</evidence>
<evidence type="ECO:0000256" key="3">
    <source>
        <dbReference type="ARBA" id="ARBA00022692"/>
    </source>
</evidence>
<keyword evidence="3 6" id="KW-0812">Transmembrane</keyword>
<keyword evidence="4 6" id="KW-1133">Transmembrane helix</keyword>
<gene>
    <name evidence="8" type="primary">pspC</name>
    <name evidence="8" type="ORF">ACFQS8_13025</name>
</gene>
<feature type="domain" description="Phage shock protein PspC N-terminal" evidence="7">
    <location>
        <begin position="11"/>
        <end position="70"/>
    </location>
</feature>
<dbReference type="NCBIfam" id="TIGR02978">
    <property type="entry name" value="phageshock_pspC"/>
    <property type="match status" value="1"/>
</dbReference>
<name>A0ABW2INP5_9PROT</name>
<dbReference type="RefSeq" id="WP_382168061.1">
    <property type="nucleotide sequence ID" value="NZ_JBHTBR010000005.1"/>
</dbReference>
<dbReference type="EMBL" id="JBHTBR010000005">
    <property type="protein sequence ID" value="MFC7292547.1"/>
    <property type="molecule type" value="Genomic_DNA"/>
</dbReference>
<sequence length="134" mass="15722">MDEYSNYKNPKRFYRPSNDRIIGGVCSGIAERMGWDPLLVRIAAVVSMITGVFSGVIFVGYIITWMVTPKRRTMHNMTKDEESFWQGVSDRPKVTLSNIRYKFMDLEDRMQGIEKAVTSDEWRLRKQFRDLEQS</sequence>